<dbReference type="Proteomes" id="UP001189429">
    <property type="component" value="Unassembled WGS sequence"/>
</dbReference>
<evidence type="ECO:0000256" key="1">
    <source>
        <dbReference type="SAM" id="MobiDB-lite"/>
    </source>
</evidence>
<feature type="compositionally biased region" description="Polar residues" evidence="1">
    <location>
        <begin position="145"/>
        <end position="160"/>
    </location>
</feature>
<evidence type="ECO:0000259" key="2">
    <source>
        <dbReference type="PROSITE" id="PS50222"/>
    </source>
</evidence>
<feature type="compositionally biased region" description="Low complexity" evidence="1">
    <location>
        <begin position="430"/>
        <end position="444"/>
    </location>
</feature>
<feature type="region of interest" description="Disordered" evidence="1">
    <location>
        <begin position="324"/>
        <end position="510"/>
    </location>
</feature>
<feature type="compositionally biased region" description="Low complexity" evidence="1">
    <location>
        <begin position="461"/>
        <end position="510"/>
    </location>
</feature>
<feature type="domain" description="EF-hand" evidence="2">
    <location>
        <begin position="52"/>
        <end position="87"/>
    </location>
</feature>
<organism evidence="3 4">
    <name type="scientific">Prorocentrum cordatum</name>
    <dbReference type="NCBI Taxonomy" id="2364126"/>
    <lineage>
        <taxon>Eukaryota</taxon>
        <taxon>Sar</taxon>
        <taxon>Alveolata</taxon>
        <taxon>Dinophyceae</taxon>
        <taxon>Prorocentrales</taxon>
        <taxon>Prorocentraceae</taxon>
        <taxon>Prorocentrum</taxon>
    </lineage>
</organism>
<dbReference type="SUPFAM" id="SSF49899">
    <property type="entry name" value="Concanavalin A-like lectins/glucanases"/>
    <property type="match status" value="1"/>
</dbReference>
<name>A0ABN9WGJ1_9DINO</name>
<evidence type="ECO:0000313" key="3">
    <source>
        <dbReference type="EMBL" id="CAK0885587.1"/>
    </source>
</evidence>
<proteinExistence type="predicted"/>
<feature type="compositionally biased region" description="Low complexity" evidence="1">
    <location>
        <begin position="530"/>
        <end position="629"/>
    </location>
</feature>
<sequence>MKDVHILNRSECIENVIGRSSSPKVESARRLQQNGSRRSLLFTDDRAGGSAFSEGVSADFFKAVDANSDGTIDFGECAYSLDEATGLSPTTTATKTTTITTKTITITTATSTTVTASTNTAQTSISATVTETTATMTSSSGTATFPLSTRPAQAKNQTPLPSARSWKSDGVVAVSANGSGAIALGPAGDLGLCGGSFSVALELWRDAAQKDSPDAAYTILGAPEDDSFEAVLWNGSLGASFLGTRCSSRVAVPKERWVDVIFLYDAGKQELHIFQEGKPVHNCSRMDPFEGKTTAIWLGRSAPDDKAGVAPWRGAFRSVEISEGLPTPVGRAGGAGPSPAGAALGEPAASEPPEGAEDTVVPLPSAHVGPSTSEPPEGTVASRDLTTVGPSTSEPPRGTVMSRPSATVGPSTSEPPKGTVVSRDFTTVGPSTSEPPTSRTSTSSAVLTPSTKHLQATVGPTSAQSSSSSSERSSSSSSASTTASTAATKATATTMAKTTAETKAQTTTTTMATTKASTVATIKAQTETTIATTTAPTEATTAEATRPTTAAVETSKAPTEATTESTTAMTKATTAATTAEVTQPTTAAIESSRPVEVAAASTSVAEAPSQPASSATTSSTPLTLSVPAPAETPPAPSGPAMPPPWPVEAEASTSRAASTTTSATTTATVPVMNLAGGGRLGDRRFTRTPADPPAP</sequence>
<evidence type="ECO:0000313" key="4">
    <source>
        <dbReference type="Proteomes" id="UP001189429"/>
    </source>
</evidence>
<feature type="compositionally biased region" description="Polar residues" evidence="1">
    <location>
        <begin position="384"/>
        <end position="394"/>
    </location>
</feature>
<accession>A0ABN9WGJ1</accession>
<gene>
    <name evidence="3" type="ORF">PCOR1329_LOCUS67168</name>
</gene>
<keyword evidence="4" id="KW-1185">Reference proteome</keyword>
<dbReference type="EMBL" id="CAUYUJ010018692">
    <property type="protein sequence ID" value="CAK0885587.1"/>
    <property type="molecule type" value="Genomic_DNA"/>
</dbReference>
<comment type="caution">
    <text evidence="3">The sequence shown here is derived from an EMBL/GenBank/DDBJ whole genome shotgun (WGS) entry which is preliminary data.</text>
</comment>
<feature type="compositionally biased region" description="Polar residues" evidence="1">
    <location>
        <begin position="402"/>
        <end position="414"/>
    </location>
</feature>
<feature type="non-terminal residue" evidence="3">
    <location>
        <position position="695"/>
    </location>
</feature>
<feature type="compositionally biased region" description="Pro residues" evidence="1">
    <location>
        <begin position="630"/>
        <end position="646"/>
    </location>
</feature>
<dbReference type="PROSITE" id="PS50222">
    <property type="entry name" value="EF_HAND_2"/>
    <property type="match status" value="1"/>
</dbReference>
<dbReference type="InterPro" id="IPR013320">
    <property type="entry name" value="ConA-like_dom_sf"/>
</dbReference>
<reference evidence="3" key="1">
    <citation type="submission" date="2023-10" db="EMBL/GenBank/DDBJ databases">
        <authorList>
            <person name="Chen Y."/>
            <person name="Shah S."/>
            <person name="Dougan E. K."/>
            <person name="Thang M."/>
            <person name="Chan C."/>
        </authorList>
    </citation>
    <scope>NUCLEOTIDE SEQUENCE [LARGE SCALE GENOMIC DNA]</scope>
</reference>
<feature type="region of interest" description="Disordered" evidence="1">
    <location>
        <begin position="137"/>
        <end position="163"/>
    </location>
</feature>
<feature type="region of interest" description="Disordered" evidence="1">
    <location>
        <begin position="530"/>
        <end position="695"/>
    </location>
</feature>
<feature type="compositionally biased region" description="Polar residues" evidence="1">
    <location>
        <begin position="445"/>
        <end position="460"/>
    </location>
</feature>
<protein>
    <recommendedName>
        <fullName evidence="2">EF-hand domain-containing protein</fullName>
    </recommendedName>
</protein>
<feature type="compositionally biased region" description="Low complexity" evidence="1">
    <location>
        <begin position="651"/>
        <end position="668"/>
    </location>
</feature>
<feature type="compositionally biased region" description="Low complexity" evidence="1">
    <location>
        <begin position="337"/>
        <end position="353"/>
    </location>
</feature>
<dbReference type="InterPro" id="IPR002048">
    <property type="entry name" value="EF_hand_dom"/>
</dbReference>